<organism evidence="3 4">
    <name type="scientific">Janthinobacterium rivuli</name>
    <dbReference type="NCBI Taxonomy" id="2751478"/>
    <lineage>
        <taxon>Bacteria</taxon>
        <taxon>Pseudomonadati</taxon>
        <taxon>Pseudomonadota</taxon>
        <taxon>Betaproteobacteria</taxon>
        <taxon>Burkholderiales</taxon>
        <taxon>Oxalobacteraceae</taxon>
        <taxon>Janthinobacterium</taxon>
    </lineage>
</organism>
<evidence type="ECO:0000313" key="3">
    <source>
        <dbReference type="EMBL" id="WFR78485.1"/>
    </source>
</evidence>
<dbReference type="Proteomes" id="UP001219584">
    <property type="component" value="Chromosome"/>
</dbReference>
<dbReference type="Gene3D" id="2.60.120.1440">
    <property type="match status" value="1"/>
</dbReference>
<reference evidence="3 4" key="1">
    <citation type="submission" date="2023-04" db="EMBL/GenBank/DDBJ databases">
        <title>Nanopore sequencing of Janthinobacterium from water.</title>
        <authorList>
            <person name="Ciuchcinski K."/>
            <person name="Rokowska A."/>
            <person name="Dziewit L."/>
        </authorList>
    </citation>
    <scope>NUCLEOTIDE SEQUENCE [LARGE SCALE GENOMIC DNA]</scope>
    <source>
        <strain evidence="3 4">DEMB2</strain>
    </source>
</reference>
<dbReference type="EMBL" id="CP121464">
    <property type="protein sequence ID" value="WFR78485.1"/>
    <property type="molecule type" value="Genomic_DNA"/>
</dbReference>
<keyword evidence="1" id="KW-0732">Signal</keyword>
<sequence length="251" mass="26237">MMPLKKCTAIKALLWLALTCVGAHAWAGQVAGTVMQLSGPLMAKKMDGKVKILAIKSEVEQGDTLLTEKETYALIKLIDNSEITLKPNTSFVIEQFSYTAEQPDGDHAIFSLLKGGLRSVTGLLGKRNKERFEMKTPAATIGIRGTTFIASYVAPSAMPLPTAAPSAGPGLAPGLYVHVLDGLIQVSNPAGAQSFAPGQFGFTPNFRQPPVLLPVNPGLPFTLPPAFLPSPSSGGAPAGGTKAAAIDCVVR</sequence>
<dbReference type="PANTHER" id="PTHR38731">
    <property type="entry name" value="LIPL45-RELATED LIPOPROTEIN-RELATED"/>
    <property type="match status" value="1"/>
</dbReference>
<evidence type="ECO:0000256" key="1">
    <source>
        <dbReference type="SAM" id="SignalP"/>
    </source>
</evidence>
<gene>
    <name evidence="3" type="ORF">P9875_22685</name>
</gene>
<dbReference type="PANTHER" id="PTHR38731:SF1">
    <property type="entry name" value="FECR PROTEIN DOMAIN-CONTAINING PROTEIN"/>
    <property type="match status" value="1"/>
</dbReference>
<dbReference type="RefSeq" id="WP_255206285.1">
    <property type="nucleotide sequence ID" value="NZ_CP121464.1"/>
</dbReference>
<dbReference type="Pfam" id="PF04773">
    <property type="entry name" value="FecR"/>
    <property type="match status" value="1"/>
</dbReference>
<dbReference type="InterPro" id="IPR006860">
    <property type="entry name" value="FecR"/>
</dbReference>
<proteinExistence type="predicted"/>
<accession>A0ABY8I304</accession>
<protein>
    <submittedName>
        <fullName evidence="3">FecR family protein</fullName>
    </submittedName>
</protein>
<feature type="chain" id="PRO_5045466158" evidence="1">
    <location>
        <begin position="28"/>
        <end position="251"/>
    </location>
</feature>
<feature type="domain" description="FecR protein" evidence="2">
    <location>
        <begin position="63"/>
        <end position="150"/>
    </location>
</feature>
<evidence type="ECO:0000313" key="4">
    <source>
        <dbReference type="Proteomes" id="UP001219584"/>
    </source>
</evidence>
<evidence type="ECO:0000259" key="2">
    <source>
        <dbReference type="Pfam" id="PF04773"/>
    </source>
</evidence>
<name>A0ABY8I304_9BURK</name>
<feature type="signal peptide" evidence="1">
    <location>
        <begin position="1"/>
        <end position="27"/>
    </location>
</feature>
<keyword evidence="4" id="KW-1185">Reference proteome</keyword>